<comment type="cofactor">
    <cofactor evidence="13">
        <name>Mg(2+)</name>
        <dbReference type="ChEBI" id="CHEBI:18420"/>
    </cofactor>
    <text evidence="13">Binds 2 Mg(2+) ion per subunit.</text>
</comment>
<dbReference type="GO" id="GO:0005737">
    <property type="term" value="C:cytoplasm"/>
    <property type="evidence" value="ECO:0007669"/>
    <property type="project" value="UniProtKB-SubCell"/>
</dbReference>
<dbReference type="InterPro" id="IPR020563">
    <property type="entry name" value="X-over_junc_endoDNase_Mg_BS"/>
</dbReference>
<evidence type="ECO:0000256" key="12">
    <source>
        <dbReference type="ARBA" id="ARBA00029354"/>
    </source>
</evidence>
<dbReference type="NCBIfam" id="TIGR00228">
    <property type="entry name" value="ruvC"/>
    <property type="match status" value="1"/>
</dbReference>
<evidence type="ECO:0000256" key="5">
    <source>
        <dbReference type="ARBA" id="ARBA00022759"/>
    </source>
</evidence>
<dbReference type="PROSITE" id="PS01321">
    <property type="entry name" value="RUVC"/>
    <property type="match status" value="1"/>
</dbReference>
<dbReference type="InterPro" id="IPR036397">
    <property type="entry name" value="RNaseH_sf"/>
</dbReference>
<dbReference type="AlphaFoldDB" id="A0A1F5YMM2"/>
<evidence type="ECO:0000256" key="4">
    <source>
        <dbReference type="ARBA" id="ARBA00022723"/>
    </source>
</evidence>
<dbReference type="GO" id="GO:0006310">
    <property type="term" value="P:DNA recombination"/>
    <property type="evidence" value="ECO:0007669"/>
    <property type="project" value="UniProtKB-UniRule"/>
</dbReference>
<accession>A0A1F5YMM2</accession>
<dbReference type="FunFam" id="3.30.420.10:FF:000002">
    <property type="entry name" value="Crossover junction endodeoxyribonuclease RuvC"/>
    <property type="match status" value="1"/>
</dbReference>
<name>A0A1F5YMM2_9BACT</name>
<evidence type="ECO:0000256" key="11">
    <source>
        <dbReference type="ARBA" id="ARBA00023204"/>
    </source>
</evidence>
<reference evidence="15 16" key="1">
    <citation type="journal article" date="2016" name="Nat. Commun.">
        <title>Thousands of microbial genomes shed light on interconnected biogeochemical processes in an aquifer system.</title>
        <authorList>
            <person name="Anantharaman K."/>
            <person name="Brown C.T."/>
            <person name="Hug L.A."/>
            <person name="Sharon I."/>
            <person name="Castelle C.J."/>
            <person name="Probst A.J."/>
            <person name="Thomas B.C."/>
            <person name="Singh A."/>
            <person name="Wilkins M.J."/>
            <person name="Karaoz U."/>
            <person name="Brodie E.L."/>
            <person name="Williams K.H."/>
            <person name="Hubbard S.S."/>
            <person name="Banfield J.F."/>
        </authorList>
    </citation>
    <scope>NUCLEOTIDE SEQUENCE [LARGE SCALE GENOMIC DNA]</scope>
</reference>
<dbReference type="Pfam" id="PF02075">
    <property type="entry name" value="RuvC"/>
    <property type="match status" value="1"/>
</dbReference>
<evidence type="ECO:0000256" key="14">
    <source>
        <dbReference type="NCBIfam" id="TIGR00228"/>
    </source>
</evidence>
<dbReference type="PANTHER" id="PTHR30194:SF3">
    <property type="entry name" value="CROSSOVER JUNCTION ENDODEOXYRIBONUCLEASE RUVC"/>
    <property type="match status" value="1"/>
</dbReference>
<evidence type="ECO:0000256" key="2">
    <source>
        <dbReference type="ARBA" id="ARBA00022490"/>
    </source>
</evidence>
<dbReference type="CDD" id="cd16962">
    <property type="entry name" value="RuvC"/>
    <property type="match status" value="1"/>
</dbReference>
<dbReference type="GO" id="GO:0003677">
    <property type="term" value="F:DNA binding"/>
    <property type="evidence" value="ECO:0007669"/>
    <property type="project" value="UniProtKB-KW"/>
</dbReference>
<keyword evidence="10 13" id="KW-0233">DNA recombination</keyword>
<keyword evidence="3 13" id="KW-0540">Nuclease</keyword>
<keyword evidence="11 13" id="KW-0234">DNA repair</keyword>
<feature type="active site" evidence="13">
    <location>
        <position position="141"/>
    </location>
</feature>
<dbReference type="PANTHER" id="PTHR30194">
    <property type="entry name" value="CROSSOVER JUNCTION ENDODEOXYRIBONUCLEASE RUVC"/>
    <property type="match status" value="1"/>
</dbReference>
<feature type="binding site" evidence="13">
    <location>
        <position position="141"/>
    </location>
    <ligand>
        <name>Mg(2+)</name>
        <dbReference type="ChEBI" id="CHEBI:18420"/>
        <label>1</label>
    </ligand>
</feature>
<dbReference type="EC" id="3.1.21.10" evidence="13 14"/>
<keyword evidence="8 13" id="KW-0460">Magnesium</keyword>
<dbReference type="GO" id="GO:0006281">
    <property type="term" value="P:DNA repair"/>
    <property type="evidence" value="ECO:0007669"/>
    <property type="project" value="UniProtKB-UniRule"/>
</dbReference>
<evidence type="ECO:0000313" key="16">
    <source>
        <dbReference type="Proteomes" id="UP000178448"/>
    </source>
</evidence>
<comment type="caution">
    <text evidence="15">The sequence shown here is derived from an EMBL/GenBank/DDBJ whole genome shotgun (WGS) entry which is preliminary data.</text>
</comment>
<keyword evidence="5 13" id="KW-0255">Endonuclease</keyword>
<gene>
    <name evidence="13" type="primary">ruvC</name>
    <name evidence="15" type="ORF">A2Z33_02750</name>
</gene>
<comment type="subunit">
    <text evidence="13">Homodimer which binds Holliday junction (HJ) DNA. The HJ becomes 2-fold symmetrical on binding to RuvC with unstacked arms; it has a different conformation from HJ DNA in complex with RuvA. In the full resolvosome a probable DNA-RuvA(4)-RuvB(12)-RuvC(2) complex forms which resolves the HJ.</text>
</comment>
<keyword evidence="2 13" id="KW-0963">Cytoplasm</keyword>
<dbReference type="GO" id="GO:0048476">
    <property type="term" value="C:Holliday junction resolvase complex"/>
    <property type="evidence" value="ECO:0007669"/>
    <property type="project" value="UniProtKB-UniRule"/>
</dbReference>
<feature type="binding site" evidence="13">
    <location>
        <position position="7"/>
    </location>
    <ligand>
        <name>Mg(2+)</name>
        <dbReference type="ChEBI" id="CHEBI:18420"/>
        <label>1</label>
    </ligand>
</feature>
<dbReference type="HAMAP" id="MF_00034">
    <property type="entry name" value="RuvC"/>
    <property type="match status" value="1"/>
</dbReference>
<keyword evidence="4 13" id="KW-0479">Metal-binding</keyword>
<dbReference type="GO" id="GO:0000287">
    <property type="term" value="F:magnesium ion binding"/>
    <property type="evidence" value="ECO:0007669"/>
    <property type="project" value="UniProtKB-UniRule"/>
</dbReference>
<comment type="subcellular location">
    <subcellularLocation>
        <location evidence="13">Cytoplasm</location>
    </subcellularLocation>
</comment>
<dbReference type="InterPro" id="IPR012337">
    <property type="entry name" value="RNaseH-like_sf"/>
</dbReference>
<keyword evidence="6 13" id="KW-0227">DNA damage</keyword>
<evidence type="ECO:0000256" key="3">
    <source>
        <dbReference type="ARBA" id="ARBA00022722"/>
    </source>
</evidence>
<dbReference type="PRINTS" id="PR00696">
    <property type="entry name" value="RSOLVASERUVC"/>
</dbReference>
<proteinExistence type="inferred from homology"/>
<feature type="active site" evidence="13">
    <location>
        <position position="68"/>
    </location>
</feature>
<dbReference type="EMBL" id="MFJD01000016">
    <property type="protein sequence ID" value="OGG01430.1"/>
    <property type="molecule type" value="Genomic_DNA"/>
</dbReference>
<protein>
    <recommendedName>
        <fullName evidence="13 14">Crossover junction endodeoxyribonuclease RuvC</fullName>
        <ecNumber evidence="13 14">3.1.21.10</ecNumber>
    </recommendedName>
    <alternativeName>
        <fullName evidence="13">Holliday junction nuclease RuvC</fullName>
    </alternativeName>
    <alternativeName>
        <fullName evidence="13">Holliday junction resolvase RuvC</fullName>
    </alternativeName>
</protein>
<comment type="catalytic activity">
    <reaction evidence="12 13">
        <text>Endonucleolytic cleavage at a junction such as a reciprocal single-stranded crossover between two homologous DNA duplexes (Holliday junction).</text>
        <dbReference type="EC" id="3.1.21.10"/>
    </reaction>
</comment>
<keyword evidence="9 13" id="KW-0238">DNA-binding</keyword>
<evidence type="ECO:0000256" key="13">
    <source>
        <dbReference type="HAMAP-Rule" id="MF_00034"/>
    </source>
</evidence>
<dbReference type="Gene3D" id="3.30.420.10">
    <property type="entry name" value="Ribonuclease H-like superfamily/Ribonuclease H"/>
    <property type="match status" value="1"/>
</dbReference>
<organism evidence="15 16">
    <name type="scientific">Candidatus Gottesmanbacteria bacterium RBG_16_52_11</name>
    <dbReference type="NCBI Taxonomy" id="1798374"/>
    <lineage>
        <taxon>Bacteria</taxon>
        <taxon>Candidatus Gottesmaniibacteriota</taxon>
    </lineage>
</organism>
<dbReference type="SUPFAM" id="SSF53098">
    <property type="entry name" value="Ribonuclease H-like"/>
    <property type="match status" value="1"/>
</dbReference>
<evidence type="ECO:0000256" key="9">
    <source>
        <dbReference type="ARBA" id="ARBA00023125"/>
    </source>
</evidence>
<evidence type="ECO:0000256" key="7">
    <source>
        <dbReference type="ARBA" id="ARBA00022801"/>
    </source>
</evidence>
<sequence length="163" mass="17513">MLVLGIDPGTQIVGWGAVALGSGQQVSLVEYGCIRTRSGRPPEENLMVIHKELSGLISRLRPDEMSVESLYFTSNAKTAIGVGQARGVVLLTAAMRNLPVTSYGPLTVKETVTGDGKAGKREVQKMVQMTLKLAHTPQPDDAADALAIALTHAFSYKLKRRIL</sequence>
<feature type="active site" evidence="13">
    <location>
        <position position="7"/>
    </location>
</feature>
<keyword evidence="7 13" id="KW-0378">Hydrolase</keyword>
<dbReference type="GO" id="GO:0008821">
    <property type="term" value="F:crossover junction DNA endonuclease activity"/>
    <property type="evidence" value="ECO:0007669"/>
    <property type="project" value="UniProtKB-UniRule"/>
</dbReference>
<dbReference type="InterPro" id="IPR002176">
    <property type="entry name" value="X-over_junc_endoDNase_RuvC"/>
</dbReference>
<evidence type="ECO:0000256" key="8">
    <source>
        <dbReference type="ARBA" id="ARBA00022842"/>
    </source>
</evidence>
<dbReference type="STRING" id="1798374.A2Z33_02750"/>
<evidence type="ECO:0000256" key="10">
    <source>
        <dbReference type="ARBA" id="ARBA00023172"/>
    </source>
</evidence>
<feature type="binding site" evidence="13">
    <location>
        <position position="68"/>
    </location>
    <ligand>
        <name>Mg(2+)</name>
        <dbReference type="ChEBI" id="CHEBI:18420"/>
        <label>2</label>
    </ligand>
</feature>
<evidence type="ECO:0000313" key="15">
    <source>
        <dbReference type="EMBL" id="OGG01430.1"/>
    </source>
</evidence>
<dbReference type="Proteomes" id="UP000178448">
    <property type="component" value="Unassembled WGS sequence"/>
</dbReference>
<evidence type="ECO:0000256" key="1">
    <source>
        <dbReference type="ARBA" id="ARBA00009518"/>
    </source>
</evidence>
<dbReference type="NCBIfam" id="NF000711">
    <property type="entry name" value="PRK00039.2-1"/>
    <property type="match status" value="1"/>
</dbReference>
<comment type="similarity">
    <text evidence="1 13">Belongs to the RuvC family.</text>
</comment>
<evidence type="ECO:0000256" key="6">
    <source>
        <dbReference type="ARBA" id="ARBA00022763"/>
    </source>
</evidence>
<comment type="function">
    <text evidence="13">The RuvA-RuvB-RuvC complex processes Holliday junction (HJ) DNA during genetic recombination and DNA repair. Endonuclease that resolves HJ intermediates. Cleaves cruciform DNA by making single-stranded nicks across the HJ at symmetrical positions within the homologous arms, yielding a 5'-phosphate and a 3'-hydroxyl group; requires a central core of homology in the junction. The consensus cleavage sequence is 5'-(A/T)TT(C/G)-3'. Cleavage occurs on the 3'-side of the TT dinucleotide at the point of strand exchange. HJ branch migration catalyzed by RuvA-RuvB allows RuvC to scan DNA until it finds its consensus sequence, where it cleaves and resolves the cruciform DNA.</text>
</comment>